<dbReference type="Proteomes" id="UP000499080">
    <property type="component" value="Unassembled WGS sequence"/>
</dbReference>
<accession>A0A4Y2WR53</accession>
<gene>
    <name evidence="1" type="ORF">AVEN_57847_1</name>
</gene>
<keyword evidence="2" id="KW-1185">Reference proteome</keyword>
<evidence type="ECO:0000313" key="1">
    <source>
        <dbReference type="EMBL" id="GBO38930.1"/>
    </source>
</evidence>
<protein>
    <submittedName>
        <fullName evidence="1">Uncharacterized protein</fullName>
    </submittedName>
</protein>
<organism evidence="1 2">
    <name type="scientific">Araneus ventricosus</name>
    <name type="common">Orbweaver spider</name>
    <name type="synonym">Epeira ventricosa</name>
    <dbReference type="NCBI Taxonomy" id="182803"/>
    <lineage>
        <taxon>Eukaryota</taxon>
        <taxon>Metazoa</taxon>
        <taxon>Ecdysozoa</taxon>
        <taxon>Arthropoda</taxon>
        <taxon>Chelicerata</taxon>
        <taxon>Arachnida</taxon>
        <taxon>Araneae</taxon>
        <taxon>Araneomorphae</taxon>
        <taxon>Entelegynae</taxon>
        <taxon>Araneoidea</taxon>
        <taxon>Araneidae</taxon>
        <taxon>Araneus</taxon>
    </lineage>
</organism>
<proteinExistence type="predicted"/>
<comment type="caution">
    <text evidence="1">The sequence shown here is derived from an EMBL/GenBank/DDBJ whole genome shotgun (WGS) entry which is preliminary data.</text>
</comment>
<evidence type="ECO:0000313" key="2">
    <source>
        <dbReference type="Proteomes" id="UP000499080"/>
    </source>
</evidence>
<name>A0A4Y2WR53_ARAVE</name>
<sequence>MIIPDPAPQCPNKRRTNMGTSKLRWTFSCGPVKIYGGIVLEESDLEPAIFQTKSPTLDYGDSPESILVFRLDNRNFLKCVTEREDCESEKYCDGNQRMRKPTSSSRCNCLRFRVGQECNREKDVVEGS</sequence>
<dbReference type="AlphaFoldDB" id="A0A4Y2WR53"/>
<reference evidence="1 2" key="1">
    <citation type="journal article" date="2019" name="Sci. Rep.">
        <title>Orb-weaving spider Araneus ventricosus genome elucidates the spidroin gene catalogue.</title>
        <authorList>
            <person name="Kono N."/>
            <person name="Nakamura H."/>
            <person name="Ohtoshi R."/>
            <person name="Moran D.A.P."/>
            <person name="Shinohara A."/>
            <person name="Yoshida Y."/>
            <person name="Fujiwara M."/>
            <person name="Mori M."/>
            <person name="Tomita M."/>
            <person name="Arakawa K."/>
        </authorList>
    </citation>
    <scope>NUCLEOTIDE SEQUENCE [LARGE SCALE GENOMIC DNA]</scope>
</reference>
<dbReference type="EMBL" id="BGPR01063785">
    <property type="protein sequence ID" value="GBO38930.1"/>
    <property type="molecule type" value="Genomic_DNA"/>
</dbReference>